<reference evidence="3 4" key="1">
    <citation type="submission" date="2019-03" db="EMBL/GenBank/DDBJ databases">
        <title>Subsurface microbial communities from deep shales in Ohio and West Virginia, USA.</title>
        <authorList>
            <person name="Wrighton K."/>
        </authorList>
    </citation>
    <scope>NUCLEOTIDE SEQUENCE [LARGE SCALE GENOMIC DNA]</scope>
    <source>
        <strain evidence="3 4">MSL 6dP</strain>
    </source>
</reference>
<dbReference type="InterPro" id="IPR010982">
    <property type="entry name" value="Lambda_DNA-bd_dom_sf"/>
</dbReference>
<dbReference type="InterPro" id="IPR001387">
    <property type="entry name" value="Cro/C1-type_HTH"/>
</dbReference>
<evidence type="ECO:0000313" key="4">
    <source>
        <dbReference type="Proteomes" id="UP000295832"/>
    </source>
</evidence>
<evidence type="ECO:0000313" key="3">
    <source>
        <dbReference type="EMBL" id="TDX49138.1"/>
    </source>
</evidence>
<dbReference type="PROSITE" id="PS50943">
    <property type="entry name" value="HTH_CROC1"/>
    <property type="match status" value="1"/>
</dbReference>
<dbReference type="GO" id="GO:0003677">
    <property type="term" value="F:DNA binding"/>
    <property type="evidence" value="ECO:0007669"/>
    <property type="project" value="UniProtKB-KW"/>
</dbReference>
<dbReference type="PANTHER" id="PTHR46558:SF11">
    <property type="entry name" value="HTH-TYPE TRANSCRIPTIONAL REGULATOR XRE"/>
    <property type="match status" value="1"/>
</dbReference>
<proteinExistence type="predicted"/>
<dbReference type="SUPFAM" id="SSF47413">
    <property type="entry name" value="lambda repressor-like DNA-binding domains"/>
    <property type="match status" value="1"/>
</dbReference>
<gene>
    <name evidence="3" type="ORF">C7959_12032</name>
</gene>
<dbReference type="EMBL" id="SOEG01000020">
    <property type="protein sequence ID" value="TDX49138.1"/>
    <property type="molecule type" value="Genomic_DNA"/>
</dbReference>
<dbReference type="SMART" id="SM00530">
    <property type="entry name" value="HTH_XRE"/>
    <property type="match status" value="1"/>
</dbReference>
<feature type="domain" description="HTH cro/C1-type" evidence="2">
    <location>
        <begin position="8"/>
        <end position="62"/>
    </location>
</feature>
<name>A0A4R8GT14_9FIRM</name>
<dbReference type="PANTHER" id="PTHR46558">
    <property type="entry name" value="TRACRIPTIONAL REGULATORY PROTEIN-RELATED-RELATED"/>
    <property type="match status" value="1"/>
</dbReference>
<dbReference type="RefSeq" id="WP_134117494.1">
    <property type="nucleotide sequence ID" value="NZ_SOEG01000020.1"/>
</dbReference>
<dbReference type="Pfam" id="PF01381">
    <property type="entry name" value="HTH_3"/>
    <property type="match status" value="1"/>
</dbReference>
<organism evidence="3 4">
    <name type="scientific">Orenia marismortui</name>
    <dbReference type="NCBI Taxonomy" id="46469"/>
    <lineage>
        <taxon>Bacteria</taxon>
        <taxon>Bacillati</taxon>
        <taxon>Bacillota</taxon>
        <taxon>Clostridia</taxon>
        <taxon>Halanaerobiales</taxon>
        <taxon>Halobacteroidaceae</taxon>
        <taxon>Orenia</taxon>
    </lineage>
</organism>
<comment type="caution">
    <text evidence="3">The sequence shown here is derived from an EMBL/GenBank/DDBJ whole genome shotgun (WGS) entry which is preliminary data.</text>
</comment>
<keyword evidence="4" id="KW-1185">Reference proteome</keyword>
<sequence>MSTFPERLKKLRIDNNKTLDEMAGDLNTTKATLSRYENGIRQPKMNFTEEIADYFDVSVDYLLGRTDQRQNPNNKIKSAISDDPELLEFWKELEKREDLQLLFKQTRDLNPKTIQRVVNIIKAFEEEERERHGG</sequence>
<protein>
    <submittedName>
        <fullName evidence="3">Transcriptional regulator with XRE-family HTH domain</fullName>
    </submittedName>
</protein>
<dbReference type="Gene3D" id="1.10.260.40">
    <property type="entry name" value="lambda repressor-like DNA-binding domains"/>
    <property type="match status" value="1"/>
</dbReference>
<keyword evidence="1" id="KW-0238">DNA-binding</keyword>
<accession>A0A4R8GT14</accession>
<dbReference type="CDD" id="cd00093">
    <property type="entry name" value="HTH_XRE"/>
    <property type="match status" value="1"/>
</dbReference>
<evidence type="ECO:0000256" key="1">
    <source>
        <dbReference type="ARBA" id="ARBA00023125"/>
    </source>
</evidence>
<evidence type="ECO:0000259" key="2">
    <source>
        <dbReference type="PROSITE" id="PS50943"/>
    </source>
</evidence>
<dbReference type="Proteomes" id="UP000295832">
    <property type="component" value="Unassembled WGS sequence"/>
</dbReference>
<dbReference type="AlphaFoldDB" id="A0A4R8GT14"/>